<dbReference type="EMBL" id="CABHNM010000036">
    <property type="protein sequence ID" value="VUX08756.1"/>
    <property type="molecule type" value="Genomic_DNA"/>
</dbReference>
<dbReference type="Proteomes" id="UP000261285">
    <property type="component" value="Unassembled WGS sequence"/>
</dbReference>
<name>A0A3E5G6N1_9FIRM</name>
<organism evidence="2 4">
    <name type="scientific">Dorea longicatena</name>
    <dbReference type="NCBI Taxonomy" id="88431"/>
    <lineage>
        <taxon>Bacteria</taxon>
        <taxon>Bacillati</taxon>
        <taxon>Bacillota</taxon>
        <taxon>Clostridia</taxon>
        <taxon>Lachnospirales</taxon>
        <taxon>Lachnospiraceae</taxon>
        <taxon>Dorea</taxon>
    </lineage>
</organism>
<dbReference type="RefSeq" id="WP_117598495.1">
    <property type="nucleotide sequence ID" value="NZ_CABHNM010000036.1"/>
</dbReference>
<dbReference type="AlphaFoldDB" id="A0A3E5G6N1"/>
<evidence type="ECO:0000313" key="4">
    <source>
        <dbReference type="Proteomes" id="UP000261285"/>
    </source>
</evidence>
<dbReference type="EMBL" id="QSVN01000020">
    <property type="protein sequence ID" value="RGO30102.1"/>
    <property type="molecule type" value="Genomic_DNA"/>
</dbReference>
<evidence type="ECO:0000259" key="1">
    <source>
        <dbReference type="Pfam" id="PF11823"/>
    </source>
</evidence>
<reference evidence="2 4" key="1">
    <citation type="submission" date="2018-08" db="EMBL/GenBank/DDBJ databases">
        <title>A genome reference for cultivated species of the human gut microbiota.</title>
        <authorList>
            <person name="Zou Y."/>
            <person name="Xue W."/>
            <person name="Luo G."/>
        </authorList>
    </citation>
    <scope>NUCLEOTIDE SEQUENCE [LARGE SCALE GENOMIC DNA]</scope>
    <source>
        <strain evidence="2 4">OM02-16</strain>
    </source>
</reference>
<sequence>MQKIQHYVLFPNHDNGMRLYGILKEAGIKATIAPTPRAASKCCGISLLVREEDLEAIRKFIDENHIEILKIAAIERDINPRRDRYC</sequence>
<dbReference type="Proteomes" id="UP000398619">
    <property type="component" value="Unassembled WGS sequence"/>
</dbReference>
<proteinExistence type="predicted"/>
<gene>
    <name evidence="3" type="ORF">DLSSTS7063_01587</name>
    <name evidence="2" type="ORF">DXB16_13040</name>
</gene>
<reference evidence="3 5" key="2">
    <citation type="submission" date="2019-07" db="EMBL/GenBank/DDBJ databases">
        <authorList>
            <person name="Hibberd C M."/>
            <person name="Gehrig L. J."/>
            <person name="Chang H.-W."/>
            <person name="Venkatesh S."/>
        </authorList>
    </citation>
    <scope>NUCLEOTIDE SEQUENCE [LARGE SCALE GENOMIC DNA]</scope>
    <source>
        <strain evidence="3">Dorea_longicatena_SSTS_Bg7063</strain>
    </source>
</reference>
<evidence type="ECO:0000313" key="5">
    <source>
        <dbReference type="Proteomes" id="UP000398619"/>
    </source>
</evidence>
<dbReference type="Pfam" id="PF11823">
    <property type="entry name" value="Se_S_carrier"/>
    <property type="match status" value="1"/>
</dbReference>
<protein>
    <submittedName>
        <fullName evidence="2">DUF3343 domain-containing protein</fullName>
    </submittedName>
</protein>
<evidence type="ECO:0000313" key="2">
    <source>
        <dbReference type="EMBL" id="RGO30102.1"/>
    </source>
</evidence>
<evidence type="ECO:0000313" key="3">
    <source>
        <dbReference type="EMBL" id="VUX08756.1"/>
    </source>
</evidence>
<dbReference type="InterPro" id="IPR021778">
    <property type="entry name" value="Se/S_carrier-like"/>
</dbReference>
<accession>A0A3E5G6N1</accession>
<feature type="domain" description="Putative Se/S carrier protein-like" evidence="1">
    <location>
        <begin position="6"/>
        <end position="71"/>
    </location>
</feature>